<proteinExistence type="predicted"/>
<organism evidence="1 2">
    <name type="scientific">Actinocatenispora thailandica</name>
    <dbReference type="NCBI Taxonomy" id="227318"/>
    <lineage>
        <taxon>Bacteria</taxon>
        <taxon>Bacillati</taxon>
        <taxon>Actinomycetota</taxon>
        <taxon>Actinomycetes</taxon>
        <taxon>Micromonosporales</taxon>
        <taxon>Micromonosporaceae</taxon>
        <taxon>Actinocatenispora</taxon>
    </lineage>
</organism>
<dbReference type="EMBL" id="AP023355">
    <property type="protein sequence ID" value="BCJ35132.1"/>
    <property type="molecule type" value="Genomic_DNA"/>
</dbReference>
<sequence>MIRDGYYARWQGDEFDAAPSSAGAHLYSERADRVGFEAVTAGRYRRVVPFSDLDEFGYVITTGSYRNEPVKVLAEHEQWLRIEYTGGRSPRAELLGLDRFDRGVYQSWVPRDEVADLHEEHL</sequence>
<dbReference type="RefSeq" id="WP_203961735.1">
    <property type="nucleotide sequence ID" value="NZ_AP023355.1"/>
</dbReference>
<name>A0A7R7DPH5_9ACTN</name>
<protein>
    <submittedName>
        <fullName evidence="1">Uncharacterized protein</fullName>
    </submittedName>
</protein>
<keyword evidence="2" id="KW-1185">Reference proteome</keyword>
<evidence type="ECO:0000313" key="2">
    <source>
        <dbReference type="Proteomes" id="UP000611640"/>
    </source>
</evidence>
<reference evidence="1 2" key="1">
    <citation type="submission" date="2020-08" db="EMBL/GenBank/DDBJ databases">
        <title>Whole genome shotgun sequence of Actinocatenispora thailandica NBRC 105041.</title>
        <authorList>
            <person name="Komaki H."/>
            <person name="Tamura T."/>
        </authorList>
    </citation>
    <scope>NUCLEOTIDE SEQUENCE [LARGE SCALE GENOMIC DNA]</scope>
    <source>
        <strain evidence="1 2">NBRC 105041</strain>
    </source>
</reference>
<gene>
    <name evidence="1" type="ORF">Athai_26350</name>
</gene>
<dbReference type="KEGG" id="atl:Athai_26350"/>
<accession>A0A7R7DPH5</accession>
<dbReference type="AlphaFoldDB" id="A0A7R7DPH5"/>
<evidence type="ECO:0000313" key="1">
    <source>
        <dbReference type="EMBL" id="BCJ35132.1"/>
    </source>
</evidence>
<dbReference type="Proteomes" id="UP000611640">
    <property type="component" value="Chromosome"/>
</dbReference>